<dbReference type="Proteomes" id="UP000054549">
    <property type="component" value="Unassembled WGS sequence"/>
</dbReference>
<sequence length="78" mass="9136">MNTINCFHYLLSQPPHTHRHLNFDKCDERLRLIHSYHCTEYIFTAIPLEPLMTPNPDGFQSINTMKSMGYNSTSVPRI</sequence>
<dbReference type="InParanoid" id="A0A0C2XMG7"/>
<dbReference type="EMBL" id="KN818224">
    <property type="protein sequence ID" value="KIL70338.1"/>
    <property type="molecule type" value="Genomic_DNA"/>
</dbReference>
<dbReference type="HOGENOM" id="CLU_2621520_0_0_1"/>
<protein>
    <submittedName>
        <fullName evidence="1">Uncharacterized protein</fullName>
    </submittedName>
</protein>
<proteinExistence type="predicted"/>
<reference evidence="1 2" key="1">
    <citation type="submission" date="2014-04" db="EMBL/GenBank/DDBJ databases">
        <title>Evolutionary Origins and Diversification of the Mycorrhizal Mutualists.</title>
        <authorList>
            <consortium name="DOE Joint Genome Institute"/>
            <consortium name="Mycorrhizal Genomics Consortium"/>
            <person name="Kohler A."/>
            <person name="Kuo A."/>
            <person name="Nagy L.G."/>
            <person name="Floudas D."/>
            <person name="Copeland A."/>
            <person name="Barry K.W."/>
            <person name="Cichocki N."/>
            <person name="Veneault-Fourrey C."/>
            <person name="LaButti K."/>
            <person name="Lindquist E.A."/>
            <person name="Lipzen A."/>
            <person name="Lundell T."/>
            <person name="Morin E."/>
            <person name="Murat C."/>
            <person name="Riley R."/>
            <person name="Ohm R."/>
            <person name="Sun H."/>
            <person name="Tunlid A."/>
            <person name="Henrissat B."/>
            <person name="Grigoriev I.V."/>
            <person name="Hibbett D.S."/>
            <person name="Martin F."/>
        </authorList>
    </citation>
    <scope>NUCLEOTIDE SEQUENCE [LARGE SCALE GENOMIC DNA]</scope>
    <source>
        <strain evidence="1 2">Koide BX008</strain>
    </source>
</reference>
<accession>A0A0C2XMG7</accession>
<dbReference type="AlphaFoldDB" id="A0A0C2XMG7"/>
<evidence type="ECO:0000313" key="2">
    <source>
        <dbReference type="Proteomes" id="UP000054549"/>
    </source>
</evidence>
<name>A0A0C2XMG7_AMAMK</name>
<evidence type="ECO:0000313" key="1">
    <source>
        <dbReference type="EMBL" id="KIL70338.1"/>
    </source>
</evidence>
<keyword evidence="2" id="KW-1185">Reference proteome</keyword>
<gene>
    <name evidence="1" type="ORF">M378DRAFT_618050</name>
</gene>
<organism evidence="1 2">
    <name type="scientific">Amanita muscaria (strain Koide BX008)</name>
    <dbReference type="NCBI Taxonomy" id="946122"/>
    <lineage>
        <taxon>Eukaryota</taxon>
        <taxon>Fungi</taxon>
        <taxon>Dikarya</taxon>
        <taxon>Basidiomycota</taxon>
        <taxon>Agaricomycotina</taxon>
        <taxon>Agaricomycetes</taxon>
        <taxon>Agaricomycetidae</taxon>
        <taxon>Agaricales</taxon>
        <taxon>Pluteineae</taxon>
        <taxon>Amanitaceae</taxon>
        <taxon>Amanita</taxon>
    </lineage>
</organism>